<accession>A0ACC0T0U6</accession>
<keyword evidence="2" id="KW-1185">Reference proteome</keyword>
<reference evidence="1 2" key="1">
    <citation type="journal article" date="2006" name="Science">
        <title>The genome of black cottonwood, Populus trichocarpa (Torr. &amp; Gray).</title>
        <authorList>
            <person name="Tuskan G.A."/>
            <person name="Difazio S."/>
            <person name="Jansson S."/>
            <person name="Bohlmann J."/>
            <person name="Grigoriev I."/>
            <person name="Hellsten U."/>
            <person name="Putnam N."/>
            <person name="Ralph S."/>
            <person name="Rombauts S."/>
            <person name="Salamov A."/>
            <person name="Schein J."/>
            <person name="Sterck L."/>
            <person name="Aerts A."/>
            <person name="Bhalerao R.R."/>
            <person name="Bhalerao R.P."/>
            <person name="Blaudez D."/>
            <person name="Boerjan W."/>
            <person name="Brun A."/>
            <person name="Brunner A."/>
            <person name="Busov V."/>
            <person name="Campbell M."/>
            <person name="Carlson J."/>
            <person name="Chalot M."/>
            <person name="Chapman J."/>
            <person name="Chen G.L."/>
            <person name="Cooper D."/>
            <person name="Coutinho P.M."/>
            <person name="Couturier J."/>
            <person name="Covert S."/>
            <person name="Cronk Q."/>
            <person name="Cunningham R."/>
            <person name="Davis J."/>
            <person name="Degroeve S."/>
            <person name="Dejardin A."/>
            <person name="Depamphilis C."/>
            <person name="Detter J."/>
            <person name="Dirks B."/>
            <person name="Dubchak I."/>
            <person name="Duplessis S."/>
            <person name="Ehlting J."/>
            <person name="Ellis B."/>
            <person name="Gendler K."/>
            <person name="Goodstein D."/>
            <person name="Gribskov M."/>
            <person name="Grimwood J."/>
            <person name="Groover A."/>
            <person name="Gunter L."/>
            <person name="Hamberger B."/>
            <person name="Heinze B."/>
            <person name="Helariutta Y."/>
            <person name="Henrissat B."/>
            <person name="Holligan D."/>
            <person name="Holt R."/>
            <person name="Huang W."/>
            <person name="Islam-Faridi N."/>
            <person name="Jones S."/>
            <person name="Jones-Rhoades M."/>
            <person name="Jorgensen R."/>
            <person name="Joshi C."/>
            <person name="Kangasjarvi J."/>
            <person name="Karlsson J."/>
            <person name="Kelleher C."/>
            <person name="Kirkpatrick R."/>
            <person name="Kirst M."/>
            <person name="Kohler A."/>
            <person name="Kalluri U."/>
            <person name="Larimer F."/>
            <person name="Leebens-Mack J."/>
            <person name="Leple J.C."/>
            <person name="Locascio P."/>
            <person name="Lou Y."/>
            <person name="Lucas S."/>
            <person name="Martin F."/>
            <person name="Montanini B."/>
            <person name="Napoli C."/>
            <person name="Nelson D.R."/>
            <person name="Nelson C."/>
            <person name="Nieminen K."/>
            <person name="Nilsson O."/>
            <person name="Pereda V."/>
            <person name="Peter G."/>
            <person name="Philippe R."/>
            <person name="Pilate G."/>
            <person name="Poliakov A."/>
            <person name="Razumovskaya J."/>
            <person name="Richardson P."/>
            <person name="Rinaldi C."/>
            <person name="Ritland K."/>
            <person name="Rouze P."/>
            <person name="Ryaboy D."/>
            <person name="Schmutz J."/>
            <person name="Schrader J."/>
            <person name="Segerman B."/>
            <person name="Shin H."/>
            <person name="Siddiqui A."/>
            <person name="Sterky F."/>
            <person name="Terry A."/>
            <person name="Tsai C.J."/>
            <person name="Uberbacher E."/>
            <person name="Unneberg P."/>
            <person name="Vahala J."/>
            <person name="Wall K."/>
            <person name="Wessler S."/>
            <person name="Yang G."/>
            <person name="Yin T."/>
            <person name="Douglas C."/>
            <person name="Marra M."/>
            <person name="Sandberg G."/>
            <person name="Van de Peer Y."/>
            <person name="Rokhsar D."/>
        </authorList>
    </citation>
    <scope>NUCLEOTIDE SEQUENCE [LARGE SCALE GENOMIC DNA]</scope>
    <source>
        <strain evidence="2">cv. Nisqually</strain>
    </source>
</reference>
<name>A0ACC0T0U6_POPTR</name>
<dbReference type="Proteomes" id="UP000006729">
    <property type="component" value="Chromosome 5"/>
</dbReference>
<organism evidence="1 2">
    <name type="scientific">Populus trichocarpa</name>
    <name type="common">Western balsam poplar</name>
    <name type="synonym">Populus balsamifera subsp. trichocarpa</name>
    <dbReference type="NCBI Taxonomy" id="3694"/>
    <lineage>
        <taxon>Eukaryota</taxon>
        <taxon>Viridiplantae</taxon>
        <taxon>Streptophyta</taxon>
        <taxon>Embryophyta</taxon>
        <taxon>Tracheophyta</taxon>
        <taxon>Spermatophyta</taxon>
        <taxon>Magnoliopsida</taxon>
        <taxon>eudicotyledons</taxon>
        <taxon>Gunneridae</taxon>
        <taxon>Pentapetalae</taxon>
        <taxon>rosids</taxon>
        <taxon>fabids</taxon>
        <taxon>Malpighiales</taxon>
        <taxon>Salicaceae</taxon>
        <taxon>Saliceae</taxon>
        <taxon>Populus</taxon>
    </lineage>
</organism>
<evidence type="ECO:0000313" key="1">
    <source>
        <dbReference type="EMBL" id="KAI9395087.1"/>
    </source>
</evidence>
<evidence type="ECO:0000313" key="2">
    <source>
        <dbReference type="Proteomes" id="UP000006729"/>
    </source>
</evidence>
<protein>
    <submittedName>
        <fullName evidence="1">Uncharacterized protein</fullName>
    </submittedName>
</protein>
<sequence>MFPCLLRYLSKKWSPSHSHRLITKPKTSPHQITLHFHRHHVRDTNTTSAGHVAKILLNFTLLQTKLSLENIILFHLPPLQKPVNWTTRQRTVREQKWQVPFSPLA</sequence>
<proteinExistence type="predicted"/>
<gene>
    <name evidence="1" type="ORF">POPTR_005G182850v4</name>
</gene>
<comment type="caution">
    <text evidence="1">The sequence shown here is derived from an EMBL/GenBank/DDBJ whole genome shotgun (WGS) entry which is preliminary data.</text>
</comment>
<dbReference type="EMBL" id="CM009294">
    <property type="protein sequence ID" value="KAI9395087.1"/>
    <property type="molecule type" value="Genomic_DNA"/>
</dbReference>